<dbReference type="GO" id="GO:0009712">
    <property type="term" value="P:catechol-containing compound metabolic process"/>
    <property type="evidence" value="ECO:0007669"/>
    <property type="project" value="InterPro"/>
</dbReference>
<comment type="cofactor">
    <cofactor evidence="1">
        <name>Fe(3+)</name>
        <dbReference type="ChEBI" id="CHEBI:29034"/>
    </cofactor>
</comment>
<dbReference type="Gene3D" id="2.60.130.10">
    <property type="entry name" value="Aromatic compound dioxygenase"/>
    <property type="match status" value="1"/>
</dbReference>
<dbReference type="GeneID" id="30202862"/>
<dbReference type="InterPro" id="IPR015889">
    <property type="entry name" value="Intradiol_dOase_core"/>
</dbReference>
<organism evidence="8 9">
    <name type="scientific">Wickerhamomyces anomalus (strain ATCC 58044 / CBS 1984 / NCYC 433 / NRRL Y-366-8)</name>
    <name type="common">Yeast</name>
    <name type="synonym">Hansenula anomala</name>
    <dbReference type="NCBI Taxonomy" id="683960"/>
    <lineage>
        <taxon>Eukaryota</taxon>
        <taxon>Fungi</taxon>
        <taxon>Dikarya</taxon>
        <taxon>Ascomycota</taxon>
        <taxon>Saccharomycotina</taxon>
        <taxon>Saccharomycetes</taxon>
        <taxon>Phaffomycetales</taxon>
        <taxon>Wickerhamomycetaceae</taxon>
        <taxon>Wickerhamomyces</taxon>
    </lineage>
</organism>
<dbReference type="PANTHER" id="PTHR33711">
    <property type="entry name" value="DIOXYGENASE, PUTATIVE (AFU_ORTHOLOGUE AFUA_2G02910)-RELATED"/>
    <property type="match status" value="1"/>
</dbReference>
<dbReference type="InterPro" id="IPR050770">
    <property type="entry name" value="Intradiol_RC_Dioxygenase"/>
</dbReference>
<dbReference type="Pfam" id="PF04444">
    <property type="entry name" value="Dioxygenase_N"/>
    <property type="match status" value="1"/>
</dbReference>
<comment type="similarity">
    <text evidence="2">Belongs to the intradiol ring-cleavage dioxygenase family.</text>
</comment>
<evidence type="ECO:0000256" key="2">
    <source>
        <dbReference type="ARBA" id="ARBA00007825"/>
    </source>
</evidence>
<evidence type="ECO:0000256" key="6">
    <source>
        <dbReference type="ARBA" id="ARBA00023004"/>
    </source>
</evidence>
<dbReference type="Pfam" id="PF00775">
    <property type="entry name" value="Dioxygenase_C"/>
    <property type="match status" value="1"/>
</dbReference>
<dbReference type="PROSITE" id="PS00083">
    <property type="entry name" value="INTRADIOL_DIOXYGENAS"/>
    <property type="match status" value="1"/>
</dbReference>
<dbReference type="EMBL" id="KV454210">
    <property type="protein sequence ID" value="ODQ59867.1"/>
    <property type="molecule type" value="Genomic_DNA"/>
</dbReference>
<name>A0A1E3P4U0_WICAA</name>
<keyword evidence="5" id="KW-0560">Oxidoreductase</keyword>
<evidence type="ECO:0000256" key="4">
    <source>
        <dbReference type="ARBA" id="ARBA00022964"/>
    </source>
</evidence>
<keyword evidence="3" id="KW-0479">Metal-binding</keyword>
<evidence type="ECO:0000259" key="7">
    <source>
        <dbReference type="PROSITE" id="PS00083"/>
    </source>
</evidence>
<dbReference type="GO" id="GO:0008199">
    <property type="term" value="F:ferric iron binding"/>
    <property type="evidence" value="ECO:0007669"/>
    <property type="project" value="InterPro"/>
</dbReference>
<evidence type="ECO:0000313" key="9">
    <source>
        <dbReference type="Proteomes" id="UP000094112"/>
    </source>
</evidence>
<evidence type="ECO:0000256" key="5">
    <source>
        <dbReference type="ARBA" id="ARBA00023002"/>
    </source>
</evidence>
<dbReference type="GO" id="GO:0018576">
    <property type="term" value="F:catechol 1,2-dioxygenase activity"/>
    <property type="evidence" value="ECO:0007669"/>
    <property type="project" value="InterPro"/>
</dbReference>
<proteinExistence type="inferred from homology"/>
<protein>
    <recommendedName>
        <fullName evidence="7">Intradiol ring-cleavage dioxygenases domain-containing protein</fullName>
    </recommendedName>
</protein>
<dbReference type="OrthoDB" id="5238185at2759"/>
<dbReference type="InterPro" id="IPR000627">
    <property type="entry name" value="Intradiol_dOase_C"/>
</dbReference>
<dbReference type="Proteomes" id="UP000094112">
    <property type="component" value="Unassembled WGS sequence"/>
</dbReference>
<evidence type="ECO:0000256" key="1">
    <source>
        <dbReference type="ARBA" id="ARBA00001965"/>
    </source>
</evidence>
<accession>A0A1E3P4U0</accession>
<dbReference type="RefSeq" id="XP_019039074.1">
    <property type="nucleotide sequence ID" value="XM_019185616.1"/>
</dbReference>
<dbReference type="InterPro" id="IPR007535">
    <property type="entry name" value="Catechol_dOase_N"/>
</dbReference>
<gene>
    <name evidence="8" type="ORF">WICANDRAFT_83898</name>
</gene>
<sequence length="318" mass="35603">MSDETITENTKIVNSKTPNPRLKFILSKLVDHLHDFARGTRLTTEEWDVGIDFLTPVGQTCTEIRQEFILLSDVLGLSVLVDGISHPKPEGATIGTLLGPFHTHDAEEHQQGDSICSEGKGEPLLITGKLTDLQGEPIEGASIDLWECDENGLYDTQYPDRDGPDCRGIVHTNAQGEFVIKCIKPTPYPIPHDGPVGQLLQVIKRHPYRPAHIHFIIEKPGYDKLITALYHKGDRFENSDAVFGVKTPLLFELVPLGEKLAKKYDMNANDWYLEQNFTIVTEGEARECRIAKSKKFLKENVEGEFEFNENGLPIASVD</sequence>
<reference evidence="8 9" key="1">
    <citation type="journal article" date="2016" name="Proc. Natl. Acad. Sci. U.S.A.">
        <title>Comparative genomics of biotechnologically important yeasts.</title>
        <authorList>
            <person name="Riley R."/>
            <person name="Haridas S."/>
            <person name="Wolfe K.H."/>
            <person name="Lopes M.R."/>
            <person name="Hittinger C.T."/>
            <person name="Goeker M."/>
            <person name="Salamov A.A."/>
            <person name="Wisecaver J.H."/>
            <person name="Long T.M."/>
            <person name="Calvey C.H."/>
            <person name="Aerts A.L."/>
            <person name="Barry K.W."/>
            <person name="Choi C."/>
            <person name="Clum A."/>
            <person name="Coughlan A.Y."/>
            <person name="Deshpande S."/>
            <person name="Douglass A.P."/>
            <person name="Hanson S.J."/>
            <person name="Klenk H.-P."/>
            <person name="LaButti K.M."/>
            <person name="Lapidus A."/>
            <person name="Lindquist E.A."/>
            <person name="Lipzen A.M."/>
            <person name="Meier-Kolthoff J.P."/>
            <person name="Ohm R.A."/>
            <person name="Otillar R.P."/>
            <person name="Pangilinan J.L."/>
            <person name="Peng Y."/>
            <person name="Rokas A."/>
            <person name="Rosa C.A."/>
            <person name="Scheuner C."/>
            <person name="Sibirny A.A."/>
            <person name="Slot J.C."/>
            <person name="Stielow J.B."/>
            <person name="Sun H."/>
            <person name="Kurtzman C.P."/>
            <person name="Blackwell M."/>
            <person name="Grigoriev I.V."/>
            <person name="Jeffries T.W."/>
        </authorList>
    </citation>
    <scope>NUCLEOTIDE SEQUENCE [LARGE SCALE GENOMIC DNA]</scope>
    <source>
        <strain evidence="9">ATCC 58044 / CBS 1984 / NCYC 433 / NRRL Y-366-8</strain>
    </source>
</reference>
<evidence type="ECO:0000256" key="3">
    <source>
        <dbReference type="ARBA" id="ARBA00022723"/>
    </source>
</evidence>
<evidence type="ECO:0000313" key="8">
    <source>
        <dbReference type="EMBL" id="ODQ59867.1"/>
    </source>
</evidence>
<dbReference type="STRING" id="683960.A0A1E3P4U0"/>
<dbReference type="PANTHER" id="PTHR33711:SF7">
    <property type="entry name" value="INTRADIOL RING-CLEAVAGE DIOXYGENASES DOMAIN-CONTAINING PROTEIN-RELATED"/>
    <property type="match status" value="1"/>
</dbReference>
<dbReference type="AlphaFoldDB" id="A0A1E3P4U0"/>
<keyword evidence="6" id="KW-0408">Iron</keyword>
<keyword evidence="9" id="KW-1185">Reference proteome</keyword>
<feature type="domain" description="Intradiol ring-cleavage dioxygenases" evidence="7">
    <location>
        <begin position="126"/>
        <end position="154"/>
    </location>
</feature>
<keyword evidence="4" id="KW-0223">Dioxygenase</keyword>
<dbReference type="SUPFAM" id="SSF49482">
    <property type="entry name" value="Aromatic compound dioxygenase"/>
    <property type="match status" value="1"/>
</dbReference>